<sequence length="443" mass="49193">MAASFGERALAEVHQEGLDQFYPASADKQLLLGVPVIDTLLEVFMPRTSSVSTDTEREPPNAALDEQIITEDEEVLLRCSQDDRAIAAEDLSESEFPSTVPSLGATTRVKRPSPVVEIASSLSGSGKTQLLYYIVARAILPRKILNVTIGGLETAVVWIDADHRLDVYRLRLVAQGILRDAWKTAGTEIGTVEITDPSVNDVLTSCLQQVHVFRPQSSSALLATLAQLEYYLYDLSQHCSASRPLHMIAIDSATAFLWQDKLRDEIARTDEIGRSHPEIEARREQKLSFYFSDLYTNLVTELKRLQKLFGCAVVYTTTVSGGRSTASVSDGPSGPYDRPSSQTPSLRPALPAPWGLFPTLRLVVHRDPVRPFPAAMSAHDARREASMRQDVVQRGRFSACVNAWGQEDWPRRVADSVHWHNRGWFSFYVRASGIEIISLDEPS</sequence>
<dbReference type="GO" id="GO:0005815">
    <property type="term" value="C:microtubule organizing center"/>
    <property type="evidence" value="ECO:0007669"/>
    <property type="project" value="TreeGrafter"/>
</dbReference>
<feature type="region of interest" description="Disordered" evidence="1">
    <location>
        <begin position="321"/>
        <end position="347"/>
    </location>
</feature>
<evidence type="ECO:0000256" key="1">
    <source>
        <dbReference type="SAM" id="MobiDB-lite"/>
    </source>
</evidence>
<evidence type="ECO:0000313" key="2">
    <source>
        <dbReference type="EMBL" id="EPS27146.1"/>
    </source>
</evidence>
<dbReference type="GO" id="GO:0005657">
    <property type="term" value="C:replication fork"/>
    <property type="evidence" value="ECO:0007669"/>
    <property type="project" value="InterPro"/>
</dbReference>
<gene>
    <name evidence="2" type="ORF">PDE_02089</name>
</gene>
<dbReference type="EMBL" id="KB644409">
    <property type="protein sequence ID" value="EPS27146.1"/>
    <property type="molecule type" value="Genomic_DNA"/>
</dbReference>
<dbReference type="Gene3D" id="3.40.50.300">
    <property type="entry name" value="P-loop containing nucleotide triphosphate hydrolases"/>
    <property type="match status" value="1"/>
</dbReference>
<name>S7ZEN4_PENO1</name>
<proteinExistence type="predicted"/>
<dbReference type="GO" id="GO:0000724">
    <property type="term" value="P:double-strand break repair via homologous recombination"/>
    <property type="evidence" value="ECO:0007669"/>
    <property type="project" value="InterPro"/>
</dbReference>
<accession>S7ZEN4</accession>
<protein>
    <recommendedName>
        <fullName evidence="4">DNA recombination and repair protein Rad51-like C-terminal domain-containing protein</fullName>
    </recommendedName>
</protein>
<dbReference type="InterPro" id="IPR030547">
    <property type="entry name" value="XRCC2"/>
</dbReference>
<dbReference type="OrthoDB" id="420422at2759"/>
<dbReference type="CDD" id="cd19490">
    <property type="entry name" value="XRCC2"/>
    <property type="match status" value="1"/>
</dbReference>
<feature type="compositionally biased region" description="Polar residues" evidence="1">
    <location>
        <begin position="321"/>
        <end position="330"/>
    </location>
</feature>
<dbReference type="PANTHER" id="PTHR46644">
    <property type="entry name" value="DNA REPAIR PROTEIN XRCC2"/>
    <property type="match status" value="1"/>
</dbReference>
<dbReference type="SUPFAM" id="SSF52540">
    <property type="entry name" value="P-loop containing nucleoside triphosphate hydrolases"/>
    <property type="match status" value="1"/>
</dbReference>
<dbReference type="PhylomeDB" id="S7ZEN4"/>
<dbReference type="eggNOG" id="KOG2859">
    <property type="taxonomic scope" value="Eukaryota"/>
</dbReference>
<dbReference type="GO" id="GO:0033063">
    <property type="term" value="C:Rad51B-Rad51C-Rad51D-XRCC2 complex"/>
    <property type="evidence" value="ECO:0007669"/>
    <property type="project" value="InterPro"/>
</dbReference>
<dbReference type="InterPro" id="IPR027417">
    <property type="entry name" value="P-loop_NTPase"/>
</dbReference>
<keyword evidence="3" id="KW-1185">Reference proteome</keyword>
<evidence type="ECO:0008006" key="4">
    <source>
        <dbReference type="Google" id="ProtNLM"/>
    </source>
</evidence>
<dbReference type="Proteomes" id="UP000019376">
    <property type="component" value="Unassembled WGS sequence"/>
</dbReference>
<organism evidence="2 3">
    <name type="scientific">Penicillium oxalicum (strain 114-2 / CGMCC 5302)</name>
    <name type="common">Penicillium decumbens</name>
    <dbReference type="NCBI Taxonomy" id="933388"/>
    <lineage>
        <taxon>Eukaryota</taxon>
        <taxon>Fungi</taxon>
        <taxon>Dikarya</taxon>
        <taxon>Ascomycota</taxon>
        <taxon>Pezizomycotina</taxon>
        <taxon>Eurotiomycetes</taxon>
        <taxon>Eurotiomycetidae</taxon>
        <taxon>Eurotiales</taxon>
        <taxon>Aspergillaceae</taxon>
        <taxon>Penicillium</taxon>
    </lineage>
</organism>
<dbReference type="HOGENOM" id="CLU_046729_0_0_1"/>
<reference evidence="2 3" key="1">
    <citation type="journal article" date="2013" name="PLoS ONE">
        <title>Genomic and secretomic analyses reveal unique features of the lignocellulolytic enzyme system of Penicillium decumbens.</title>
        <authorList>
            <person name="Liu G."/>
            <person name="Zhang L."/>
            <person name="Wei X."/>
            <person name="Zou G."/>
            <person name="Qin Y."/>
            <person name="Ma L."/>
            <person name="Li J."/>
            <person name="Zheng H."/>
            <person name="Wang S."/>
            <person name="Wang C."/>
            <person name="Xun L."/>
            <person name="Zhao G.-P."/>
            <person name="Zhou Z."/>
            <person name="Qu Y."/>
        </authorList>
    </citation>
    <scope>NUCLEOTIDE SEQUENCE [LARGE SCALE GENOMIC DNA]</scope>
    <source>
        <strain evidence="3">114-2 / CGMCC 5302</strain>
    </source>
</reference>
<dbReference type="GO" id="GO:0042148">
    <property type="term" value="P:DNA strand invasion"/>
    <property type="evidence" value="ECO:0007669"/>
    <property type="project" value="TreeGrafter"/>
</dbReference>
<dbReference type="STRING" id="933388.S7ZEN4"/>
<dbReference type="GO" id="GO:0000400">
    <property type="term" value="F:four-way junction DNA binding"/>
    <property type="evidence" value="ECO:0007669"/>
    <property type="project" value="TreeGrafter"/>
</dbReference>
<dbReference type="PANTHER" id="PTHR46644:SF2">
    <property type="entry name" value="DNA REPAIR PROTEIN XRCC2"/>
    <property type="match status" value="1"/>
</dbReference>
<dbReference type="AlphaFoldDB" id="S7ZEN4"/>
<evidence type="ECO:0000313" key="3">
    <source>
        <dbReference type="Proteomes" id="UP000019376"/>
    </source>
</evidence>